<protein>
    <recommendedName>
        <fullName evidence="9">Multidrug-efflux transporter</fullName>
    </recommendedName>
</protein>
<evidence type="ECO:0000313" key="11">
    <source>
        <dbReference type="EMBL" id="MDI6450168.1"/>
    </source>
</evidence>
<dbReference type="CDD" id="cd13133">
    <property type="entry name" value="MATE_like_7"/>
    <property type="match status" value="1"/>
</dbReference>
<feature type="transmembrane region" description="Helical" evidence="10">
    <location>
        <begin position="142"/>
        <end position="159"/>
    </location>
</feature>
<feature type="transmembrane region" description="Helical" evidence="10">
    <location>
        <begin position="171"/>
        <end position="193"/>
    </location>
</feature>
<dbReference type="NCBIfam" id="TIGR00797">
    <property type="entry name" value="matE"/>
    <property type="match status" value="1"/>
</dbReference>
<evidence type="ECO:0000256" key="1">
    <source>
        <dbReference type="ARBA" id="ARBA00004651"/>
    </source>
</evidence>
<feature type="transmembrane region" description="Helical" evidence="10">
    <location>
        <begin position="296"/>
        <end position="314"/>
    </location>
</feature>
<dbReference type="GO" id="GO:0006811">
    <property type="term" value="P:monoatomic ion transport"/>
    <property type="evidence" value="ECO:0007669"/>
    <property type="project" value="UniProtKB-KW"/>
</dbReference>
<dbReference type="InterPro" id="IPR050222">
    <property type="entry name" value="MATE_MdtK"/>
</dbReference>
<evidence type="ECO:0000256" key="10">
    <source>
        <dbReference type="SAM" id="Phobius"/>
    </source>
</evidence>
<dbReference type="GO" id="GO:0015297">
    <property type="term" value="F:antiporter activity"/>
    <property type="evidence" value="ECO:0007669"/>
    <property type="project" value="UniProtKB-KW"/>
</dbReference>
<evidence type="ECO:0000256" key="4">
    <source>
        <dbReference type="ARBA" id="ARBA00022475"/>
    </source>
</evidence>
<evidence type="ECO:0000256" key="5">
    <source>
        <dbReference type="ARBA" id="ARBA00022692"/>
    </source>
</evidence>
<dbReference type="PANTHER" id="PTHR43298">
    <property type="entry name" value="MULTIDRUG RESISTANCE PROTEIN NORM-RELATED"/>
    <property type="match status" value="1"/>
</dbReference>
<dbReference type="InterPro" id="IPR002528">
    <property type="entry name" value="MATE_fam"/>
</dbReference>
<sequence>MTHTEQLNLKAPSDSARAGGLRELLAIALPMVISHACDTVMMFTDRLFLSRLGPEQMNASMAGGLTCFVMMTFFLGLTGYSTALVAQYLGAGRKDRCATATTQAMLIALTAYPLILLARPLVHMVFARTGISPGQLAPQIEYFDIVVYATVVGLLRNCLSSFFSGIGRTRIVMVSAFAAMLVNVGMNYILIFGKLGFPALGIRGAAYGTIIGGVVGLGVLLAMYLGGGIRRTYRVWHSLRFDGDAMAKLLRFGYPAGVEMFLNLLAFYAMIVAFHAHGPTTATAVTVMFNWDMVSFVPLIGIQIGVMSLVGRYMGAARPDIAHRSAMSGLKCGWLYSIVILILFVGFPRHLVAMFRPEQADAIFHAAAPMAVRMIRIASIYVMLEAVVVVFSGALRGAGDTVWAMCVSVALHWLMLGILVVMLYALKLSPEAAWTGVVLSFLSFSVVFYRRYRGGKWRTIRMVRTQAELLATDHDHDFHEPRDL</sequence>
<feature type="transmembrane region" description="Helical" evidence="10">
    <location>
        <begin position="402"/>
        <end position="426"/>
    </location>
</feature>
<evidence type="ECO:0000256" key="6">
    <source>
        <dbReference type="ARBA" id="ARBA00022989"/>
    </source>
</evidence>
<dbReference type="RefSeq" id="WP_349245577.1">
    <property type="nucleotide sequence ID" value="NZ_JASCXX010000017.1"/>
</dbReference>
<keyword evidence="8 10" id="KW-0472">Membrane</keyword>
<accession>A0AAW6U2Q1</accession>
<dbReference type="PANTHER" id="PTHR43298:SF2">
    <property type="entry name" value="FMN_FAD EXPORTER YEEO-RELATED"/>
    <property type="match status" value="1"/>
</dbReference>
<keyword evidence="5 10" id="KW-0812">Transmembrane</keyword>
<evidence type="ECO:0000313" key="12">
    <source>
        <dbReference type="Proteomes" id="UP001431776"/>
    </source>
</evidence>
<keyword evidence="2" id="KW-0813">Transport</keyword>
<evidence type="ECO:0000256" key="9">
    <source>
        <dbReference type="ARBA" id="ARBA00031636"/>
    </source>
</evidence>
<keyword evidence="6 10" id="KW-1133">Transmembrane helix</keyword>
<dbReference type="PIRSF" id="PIRSF006603">
    <property type="entry name" value="DinF"/>
    <property type="match status" value="1"/>
</dbReference>
<dbReference type="AlphaFoldDB" id="A0AAW6U2Q1"/>
<keyword evidence="4" id="KW-1003">Cell membrane</keyword>
<evidence type="ECO:0000256" key="2">
    <source>
        <dbReference type="ARBA" id="ARBA00022448"/>
    </source>
</evidence>
<feature type="transmembrane region" description="Helical" evidence="10">
    <location>
        <begin position="205"/>
        <end position="225"/>
    </location>
</feature>
<name>A0AAW6U2Q1_9BACT</name>
<organism evidence="11 12">
    <name type="scientific">Anaerobaca lacustris</name>
    <dbReference type="NCBI Taxonomy" id="3044600"/>
    <lineage>
        <taxon>Bacteria</taxon>
        <taxon>Pseudomonadati</taxon>
        <taxon>Planctomycetota</taxon>
        <taxon>Phycisphaerae</taxon>
        <taxon>Sedimentisphaerales</taxon>
        <taxon>Anaerobacaceae</taxon>
        <taxon>Anaerobaca</taxon>
    </lineage>
</organism>
<evidence type="ECO:0000256" key="7">
    <source>
        <dbReference type="ARBA" id="ARBA00023065"/>
    </source>
</evidence>
<keyword evidence="7" id="KW-0406">Ion transport</keyword>
<gene>
    <name evidence="11" type="ORF">QJ522_14000</name>
</gene>
<dbReference type="Pfam" id="PF01554">
    <property type="entry name" value="MatE"/>
    <property type="match status" value="2"/>
</dbReference>
<feature type="transmembrane region" description="Helical" evidence="10">
    <location>
        <begin position="98"/>
        <end position="122"/>
    </location>
</feature>
<evidence type="ECO:0000256" key="8">
    <source>
        <dbReference type="ARBA" id="ARBA00023136"/>
    </source>
</evidence>
<reference evidence="11" key="1">
    <citation type="submission" date="2023-05" db="EMBL/GenBank/DDBJ databases">
        <title>Anaerotaeda fermentans gen. nov., sp. nov., a novel anaerobic planctomycete of the new family within the order Sedimentisphaerales isolated from Taman Peninsula, Russia.</title>
        <authorList>
            <person name="Khomyakova M.A."/>
            <person name="Merkel A.Y."/>
            <person name="Slobodkin A.I."/>
        </authorList>
    </citation>
    <scope>NUCLEOTIDE SEQUENCE</scope>
    <source>
        <strain evidence="11">M17dextr</strain>
    </source>
</reference>
<dbReference type="GO" id="GO:0042910">
    <property type="term" value="F:xenobiotic transmembrane transporter activity"/>
    <property type="evidence" value="ECO:0007669"/>
    <property type="project" value="InterPro"/>
</dbReference>
<feature type="transmembrane region" description="Helical" evidence="10">
    <location>
        <begin position="334"/>
        <end position="355"/>
    </location>
</feature>
<comment type="caution">
    <text evidence="11">The sequence shown here is derived from an EMBL/GenBank/DDBJ whole genome shotgun (WGS) entry which is preliminary data.</text>
</comment>
<keyword evidence="3" id="KW-0050">Antiport</keyword>
<feature type="transmembrane region" description="Helical" evidence="10">
    <location>
        <begin position="375"/>
        <end position="395"/>
    </location>
</feature>
<dbReference type="GO" id="GO:0005886">
    <property type="term" value="C:plasma membrane"/>
    <property type="evidence" value="ECO:0007669"/>
    <property type="project" value="UniProtKB-SubCell"/>
</dbReference>
<feature type="transmembrane region" description="Helical" evidence="10">
    <location>
        <begin position="63"/>
        <end position="86"/>
    </location>
</feature>
<keyword evidence="12" id="KW-1185">Reference proteome</keyword>
<feature type="transmembrane region" description="Helical" evidence="10">
    <location>
        <begin position="24"/>
        <end position="43"/>
    </location>
</feature>
<proteinExistence type="predicted"/>
<evidence type="ECO:0000256" key="3">
    <source>
        <dbReference type="ARBA" id="ARBA00022449"/>
    </source>
</evidence>
<comment type="subcellular location">
    <subcellularLocation>
        <location evidence="1">Cell membrane</location>
        <topology evidence="1">Multi-pass membrane protein</topology>
    </subcellularLocation>
</comment>
<dbReference type="EMBL" id="JASCXX010000017">
    <property type="protein sequence ID" value="MDI6450168.1"/>
    <property type="molecule type" value="Genomic_DNA"/>
</dbReference>
<feature type="transmembrane region" description="Helical" evidence="10">
    <location>
        <begin position="256"/>
        <end position="276"/>
    </location>
</feature>
<dbReference type="Proteomes" id="UP001431776">
    <property type="component" value="Unassembled WGS sequence"/>
</dbReference>
<feature type="transmembrane region" description="Helical" evidence="10">
    <location>
        <begin position="432"/>
        <end position="452"/>
    </location>
</feature>
<dbReference type="InterPro" id="IPR048279">
    <property type="entry name" value="MdtK-like"/>
</dbReference>